<keyword evidence="1 2" id="KW-0597">Phosphoprotein</keyword>
<evidence type="ECO:0000313" key="5">
    <source>
        <dbReference type="Proteomes" id="UP000557392"/>
    </source>
</evidence>
<dbReference type="SUPFAM" id="SSF52172">
    <property type="entry name" value="CheY-like"/>
    <property type="match status" value="1"/>
</dbReference>
<dbReference type="PANTHER" id="PTHR44591">
    <property type="entry name" value="STRESS RESPONSE REGULATOR PROTEIN 1"/>
    <property type="match status" value="1"/>
</dbReference>
<protein>
    <submittedName>
        <fullName evidence="4">FixJ family two-component response regulator</fullName>
    </submittedName>
</protein>
<dbReference type="PANTHER" id="PTHR44591:SF25">
    <property type="entry name" value="CHEMOTAXIS TWO-COMPONENT RESPONSE REGULATOR"/>
    <property type="match status" value="1"/>
</dbReference>
<dbReference type="SMART" id="SM00448">
    <property type="entry name" value="REC"/>
    <property type="match status" value="1"/>
</dbReference>
<dbReference type="Proteomes" id="UP000557392">
    <property type="component" value="Unassembled WGS sequence"/>
</dbReference>
<organism evidence="4 5">
    <name type="scientific">Sphingomonas kyeonggiensis</name>
    <dbReference type="NCBI Taxonomy" id="1268553"/>
    <lineage>
        <taxon>Bacteria</taxon>
        <taxon>Pseudomonadati</taxon>
        <taxon>Pseudomonadota</taxon>
        <taxon>Alphaproteobacteria</taxon>
        <taxon>Sphingomonadales</taxon>
        <taxon>Sphingomonadaceae</taxon>
        <taxon>Sphingomonas</taxon>
    </lineage>
</organism>
<keyword evidence="5" id="KW-1185">Reference proteome</keyword>
<gene>
    <name evidence="4" type="ORF">GGR46_001488</name>
</gene>
<dbReference type="GO" id="GO:0000160">
    <property type="term" value="P:phosphorelay signal transduction system"/>
    <property type="evidence" value="ECO:0007669"/>
    <property type="project" value="InterPro"/>
</dbReference>
<dbReference type="AlphaFoldDB" id="A0A7W6JT56"/>
<dbReference type="RefSeq" id="WP_183996021.1">
    <property type="nucleotide sequence ID" value="NZ_JACIEH010000001.1"/>
</dbReference>
<reference evidence="4 5" key="1">
    <citation type="submission" date="2020-08" db="EMBL/GenBank/DDBJ databases">
        <title>Genomic Encyclopedia of Type Strains, Phase IV (KMG-IV): sequencing the most valuable type-strain genomes for metagenomic binning, comparative biology and taxonomic classification.</title>
        <authorList>
            <person name="Goeker M."/>
        </authorList>
    </citation>
    <scope>NUCLEOTIDE SEQUENCE [LARGE SCALE GENOMIC DNA]</scope>
    <source>
        <strain evidence="4 5">DSM 101806</strain>
    </source>
</reference>
<evidence type="ECO:0000313" key="4">
    <source>
        <dbReference type="EMBL" id="MBB4097955.1"/>
    </source>
</evidence>
<dbReference type="PROSITE" id="PS50110">
    <property type="entry name" value="RESPONSE_REGULATORY"/>
    <property type="match status" value="1"/>
</dbReference>
<comment type="caution">
    <text evidence="4">The sequence shown here is derived from an EMBL/GenBank/DDBJ whole genome shotgun (WGS) entry which is preliminary data.</text>
</comment>
<proteinExistence type="predicted"/>
<sequence length="168" mass="18568">MRSGRAFRNAGFESSDYGDPLLRYGCRIEGVALVLRTRLPAFDERIFDLSQPALVAVVDDDEDVRESLEMLVMSIGHRAMLFDSADALLASASFDSFKCVISDVQMPGTNGIQLAREVRERTGAPVILITAFPADEIERRAMEAGARSFLSKPFDPNALIDDLLDLLR</sequence>
<dbReference type="InterPro" id="IPR001789">
    <property type="entry name" value="Sig_transdc_resp-reg_receiver"/>
</dbReference>
<dbReference type="EMBL" id="JACIEH010000001">
    <property type="protein sequence ID" value="MBB4097955.1"/>
    <property type="molecule type" value="Genomic_DNA"/>
</dbReference>
<dbReference type="InterPro" id="IPR011006">
    <property type="entry name" value="CheY-like_superfamily"/>
</dbReference>
<evidence type="ECO:0000256" key="1">
    <source>
        <dbReference type="ARBA" id="ARBA00022553"/>
    </source>
</evidence>
<evidence type="ECO:0000256" key="2">
    <source>
        <dbReference type="PROSITE-ProRule" id="PRU00169"/>
    </source>
</evidence>
<name>A0A7W6JT56_9SPHN</name>
<feature type="domain" description="Response regulatory" evidence="3">
    <location>
        <begin position="54"/>
        <end position="167"/>
    </location>
</feature>
<evidence type="ECO:0000259" key="3">
    <source>
        <dbReference type="PROSITE" id="PS50110"/>
    </source>
</evidence>
<dbReference type="InterPro" id="IPR050595">
    <property type="entry name" value="Bact_response_regulator"/>
</dbReference>
<dbReference type="Pfam" id="PF00072">
    <property type="entry name" value="Response_reg"/>
    <property type="match status" value="1"/>
</dbReference>
<dbReference type="Gene3D" id="3.40.50.2300">
    <property type="match status" value="1"/>
</dbReference>
<feature type="modified residue" description="4-aspartylphosphate" evidence="2">
    <location>
        <position position="103"/>
    </location>
</feature>
<accession>A0A7W6JT56</accession>